<feature type="domain" description="EF-hand" evidence="3">
    <location>
        <begin position="101"/>
        <end position="136"/>
    </location>
</feature>
<proteinExistence type="predicted"/>
<evidence type="ECO:0000256" key="2">
    <source>
        <dbReference type="SAM" id="SignalP"/>
    </source>
</evidence>
<dbReference type="Proteomes" id="UP000048926">
    <property type="component" value="Unassembled WGS sequence"/>
</dbReference>
<dbReference type="GO" id="GO:0005509">
    <property type="term" value="F:calcium ion binding"/>
    <property type="evidence" value="ECO:0007669"/>
    <property type="project" value="InterPro"/>
</dbReference>
<feature type="domain" description="EF-hand" evidence="3">
    <location>
        <begin position="142"/>
        <end position="168"/>
    </location>
</feature>
<feature type="signal peptide" evidence="2">
    <location>
        <begin position="1"/>
        <end position="23"/>
    </location>
</feature>
<dbReference type="SMART" id="SM00054">
    <property type="entry name" value="EFh"/>
    <property type="match status" value="2"/>
</dbReference>
<dbReference type="AlphaFoldDB" id="A0A0M6YFN0"/>
<name>A0A0M6YFN0_9HYPH</name>
<dbReference type="Pfam" id="PF13202">
    <property type="entry name" value="EF-hand_5"/>
    <property type="match status" value="2"/>
</dbReference>
<sequence length="186" mass="20013">MKIFPMIAAAMILSVATPGLTLADSEHGHGASDQTVEEPGPMGGQAGMIQNMMRMMMQMHGQMMENNMQGQGGGNPMAMMDGTMMRMMMGGDMMDAPAADAGRTEMLSRLTEFDADGDGTLSLSEFETLHAALARETTVDQFQHLDADGDGKITQTEMVAPARRMEMRGMSPGSPGTMMRQMPPKN</sequence>
<protein>
    <submittedName>
        <fullName evidence="4">EF hand</fullName>
    </submittedName>
</protein>
<gene>
    <name evidence="4" type="ORF">LAL4801_06102</name>
</gene>
<accession>A0A0M6YFN0</accession>
<dbReference type="InterPro" id="IPR018247">
    <property type="entry name" value="EF_Hand_1_Ca_BS"/>
</dbReference>
<organism evidence="4 5">
    <name type="scientific">Roseibium aggregatum</name>
    <dbReference type="NCBI Taxonomy" id="187304"/>
    <lineage>
        <taxon>Bacteria</taxon>
        <taxon>Pseudomonadati</taxon>
        <taxon>Pseudomonadota</taxon>
        <taxon>Alphaproteobacteria</taxon>
        <taxon>Hyphomicrobiales</taxon>
        <taxon>Stappiaceae</taxon>
        <taxon>Roseibium</taxon>
    </lineage>
</organism>
<evidence type="ECO:0000259" key="3">
    <source>
        <dbReference type="PROSITE" id="PS50222"/>
    </source>
</evidence>
<keyword evidence="2" id="KW-0732">Signal</keyword>
<dbReference type="InterPro" id="IPR002048">
    <property type="entry name" value="EF_hand_dom"/>
</dbReference>
<keyword evidence="5" id="KW-1185">Reference proteome</keyword>
<dbReference type="PROSITE" id="PS50222">
    <property type="entry name" value="EF_HAND_2"/>
    <property type="match status" value="2"/>
</dbReference>
<dbReference type="PROSITE" id="PS00018">
    <property type="entry name" value="EF_HAND_1"/>
    <property type="match status" value="2"/>
</dbReference>
<dbReference type="CDD" id="cd00051">
    <property type="entry name" value="EFh"/>
    <property type="match status" value="1"/>
</dbReference>
<feature type="region of interest" description="Disordered" evidence="1">
    <location>
        <begin position="167"/>
        <end position="186"/>
    </location>
</feature>
<dbReference type="SUPFAM" id="SSF47473">
    <property type="entry name" value="EF-hand"/>
    <property type="match status" value="1"/>
</dbReference>
<dbReference type="EMBL" id="CXST01000011">
    <property type="protein sequence ID" value="CTQ47640.1"/>
    <property type="molecule type" value="Genomic_DNA"/>
</dbReference>
<reference evidence="5" key="1">
    <citation type="submission" date="2015-07" db="EMBL/GenBank/DDBJ databases">
        <authorList>
            <person name="Rodrigo-Torres Lidia"/>
            <person name="Arahal R.David."/>
        </authorList>
    </citation>
    <scope>NUCLEOTIDE SEQUENCE [LARGE SCALE GENOMIC DNA]</scope>
    <source>
        <strain evidence="5">CECT 4801</strain>
    </source>
</reference>
<evidence type="ECO:0000313" key="5">
    <source>
        <dbReference type="Proteomes" id="UP000048926"/>
    </source>
</evidence>
<dbReference type="Gene3D" id="1.10.238.10">
    <property type="entry name" value="EF-hand"/>
    <property type="match status" value="1"/>
</dbReference>
<evidence type="ECO:0000313" key="4">
    <source>
        <dbReference type="EMBL" id="CTQ47640.1"/>
    </source>
</evidence>
<feature type="chain" id="PRO_5005807980" evidence="2">
    <location>
        <begin position="24"/>
        <end position="186"/>
    </location>
</feature>
<feature type="region of interest" description="Disordered" evidence="1">
    <location>
        <begin position="24"/>
        <end position="43"/>
    </location>
</feature>
<dbReference type="InterPro" id="IPR011992">
    <property type="entry name" value="EF-hand-dom_pair"/>
</dbReference>
<dbReference type="RefSeq" id="WP_208984806.1">
    <property type="nucleotide sequence ID" value="NZ_CXST01000011.1"/>
</dbReference>
<evidence type="ECO:0000256" key="1">
    <source>
        <dbReference type="SAM" id="MobiDB-lite"/>
    </source>
</evidence>